<dbReference type="AlphaFoldDB" id="A0A7X0EUV2"/>
<accession>A0A7X0EUV2</accession>
<keyword evidence="2" id="KW-1185">Reference proteome</keyword>
<comment type="caution">
    <text evidence="1">The sequence shown here is derived from an EMBL/GenBank/DDBJ whole genome shotgun (WGS) entry which is preliminary data.</text>
</comment>
<evidence type="ECO:0000313" key="2">
    <source>
        <dbReference type="Proteomes" id="UP000583800"/>
    </source>
</evidence>
<name>A0A7X0EUV2_9ACTN</name>
<sequence length="55" mass="5949">MVLAVIAAVGSFTHIAELAAEHVRTGTSSRPWAPANWSISRRTTWTAGSPTRQRS</sequence>
<reference evidence="1 2" key="1">
    <citation type="submission" date="2020-08" db="EMBL/GenBank/DDBJ databases">
        <title>Sequencing the genomes of 1000 actinobacteria strains.</title>
        <authorList>
            <person name="Klenk H.-P."/>
        </authorList>
    </citation>
    <scope>NUCLEOTIDE SEQUENCE [LARGE SCALE GENOMIC DNA]</scope>
    <source>
        <strain evidence="1 2">DSM 45913</strain>
    </source>
</reference>
<protein>
    <submittedName>
        <fullName evidence="1">Uncharacterized protein</fullName>
    </submittedName>
</protein>
<proteinExistence type="predicted"/>
<dbReference type="EMBL" id="JACHJB010000001">
    <property type="protein sequence ID" value="MBB6345167.1"/>
    <property type="molecule type" value="Genomic_DNA"/>
</dbReference>
<gene>
    <name evidence="1" type="ORF">FHU36_001676</name>
</gene>
<dbReference type="Proteomes" id="UP000583800">
    <property type="component" value="Unassembled WGS sequence"/>
</dbReference>
<evidence type="ECO:0000313" key="1">
    <source>
        <dbReference type="EMBL" id="MBB6345167.1"/>
    </source>
</evidence>
<organism evidence="1 2">
    <name type="scientific">Nonomuraea muscovyensis</name>
    <dbReference type="NCBI Taxonomy" id="1124761"/>
    <lineage>
        <taxon>Bacteria</taxon>
        <taxon>Bacillati</taxon>
        <taxon>Actinomycetota</taxon>
        <taxon>Actinomycetes</taxon>
        <taxon>Streptosporangiales</taxon>
        <taxon>Streptosporangiaceae</taxon>
        <taxon>Nonomuraea</taxon>
    </lineage>
</organism>